<accession>A0A1M7ZHR9</accession>
<feature type="region of interest" description="Disordered" evidence="1">
    <location>
        <begin position="892"/>
        <end position="924"/>
    </location>
</feature>
<sequence length="2173" mass="208744">MKAAFWSGADRRVEGRRRTLADRRVAALLLGTTSLLVLPLGGAAEAADPACAGVPLCNVQRGANGQNGEILFNWRTFGTAGSAAAPITQSNSGAIGGVANSAILLWSIGGNGGNGDYGVLRNVPGEPGGAGGSVTLTNSGAISGGSNHTTAVPLISLISQGGTGGNGFKAGDLGGLGAGGKGGDVTVNLTANVTASGTFTPALYMLSQGGDAGGGPNNARGGTEDYRMQTDAGGAGGLVSLTMSSQSTVSTSGANAPAIVLASFGGIGGTATANTSTYYASNGGAGGTVTFTNNGGTVTTSGANSSAVVLQSVGNKGGTGGGGAFTSAAPGGSGGNGGDVTAVNSGTITTGGAYGFGILAQSVGGSGGQGAKSTFASGGSGGATGSAGKVSITNNGTIKTAGAGATAILAQSIGGGNALDAFQATTPSANSGGGGAGGGAGLFGSGGAGGAGGPAGEVWVYQASTATISTTGAAANGVLAQSVGGGGGTGGVASSAFAFVAVALGGRGGGGGDGNTVTFQGAGGTITTTGANSTAILAQSIGGGGGTGGYAVAKSVGYGFSVASATGGAGGGGGKGGKVSVTSNTAVTTSGTQAMGIQAASIGGGGGTGGAANALAVALPAYTPSGKPLPSVAISNSIGGAGGDGGGADEAKITNTAKVVTYGTGSIGLISQSIGGGGGNAGNAMSYGLAIAAPGATAFNVTNAIGGSGGGGGAGGLAEVINKGTVITVGADAVGIMAESIGGGGGNSGSASASADALSLYRTITFGQTIGGTNNKGGGSGGRVHVSNDGTVETAGEAAYGIFAQSIGGGGGNGGTVNASAASGLSFDKTLDGLVQKLPLADAVSIVNAIGGSGGVAGNGGKVEVETGSTSVIKTGGAMSVGIFAQSVGGGGGTGGGGSNSSSGKTNIKLSFGGSGGQGGTGGGVTVSNGGTITTSGSGAHGIFAQSVGGGGGSGGSLTAAEDGTPDTVGEIWTVLKNAVGVGAYEAWAADKGNAETKEKLDAFIKDIQDSKTYKSLSDSFKNSDFYKQMQTFGGKITDYLDAQEKGAVKRPDVTLTLSIGGSGGSGGKGGSVTVTNQASGSIVTNDAVAYGILAQSVGGGGGQGGLSYSSGTSKTNLAGTIGGTGGDGGAGGVVEVYNRGAIRTFGGASYGVFAQSVGGGGGIGVGATSGDNENLVINLTLGRTGGGGGNGASVSVTNSNLISTAGDEAHGIVAQSIGGGGGAFVMNPETGKEDEAESDGKASDSASDSTSDPATEEASESTITSLLKAVGIEKVPAASTDSEKPSAKSYGLTFSGAGGAAGKGGDVTVSHSGTIETSGEASFGILAQSVGGGGGISNAAGSTGGVKYSGSKGGKGGSAGDGGVVYVTLGGSGASSPPAVITTSGDYSTAVVAQSIGGGGGYGGASVLQGFTLPVIGGTGGTSGDGGGIRIFTPYGRSNAVTINTTGTEAHGIFAQSLGGGGGMVSDLLKTDTTVRTTLTQVSTLLTAIIAAGGGKGTVLDNIDKVPESLQGVVRLFGDDADTVDSVVTKIKDALDNRSAAKGTGGYVQVDVNGSISATGEGSYGIFAQSGFQRLDGTLDPGRAGGNITITYTGMIKGGSGDGAAIVVDGGKANTITIGAGSNVSALSGHAVIGTFGEDRLANFGTLSGDIDLAYGGSKEFNEFLNEAGGTYISGGTGTINLGSRGWFYNAGTFDVGGVGTIATATIKNVDVQLGGALLVDVNSVAGTGQQNADLLKTERLTVDGVAIKPNAVEGLLPGSFTVISASSITTKKAATAGASPASPISWTASQSGNDIAISPSAAFVAKAGGDLTDTERSLLNSLQNAWDMKNASMAGTFADMANLTTADQYRLAINSLSVTEGQGQPAASQTLDTRRSLNSALSCPVFEGSSTMIGESQCVWARVTGSRMAQFDGGNAGGFTQNAMSYRLGGQWEFSPDWFLGATAAYTNSWLQTSDGLTSINGSGGDISVALKHQMGAWLFAGAVNLGYSSADSSSRFFVGEDQWQADVASDVWTAGVRLRAAYEFAFANWYVRPYADLDVLHTSMPGYSLSGDGATLRAGDMQAWTVAFEPAVEIGARVNLGDYGWLRPYATVGATFIGGSGLTQDVAFSDGGGQGINFTSTSNMPDRLLDLGAGLQFFTKDKYELRGEYKAQIADDFLNQEIGLRMAIRF</sequence>
<reference evidence="3 4" key="1">
    <citation type="submission" date="2016-12" db="EMBL/GenBank/DDBJ databases">
        <authorList>
            <person name="Song W.-J."/>
            <person name="Kurnit D.M."/>
        </authorList>
    </citation>
    <scope>NUCLEOTIDE SEQUENCE [LARGE SCALE GENOMIC DNA]</scope>
    <source>
        <strain evidence="3 4">DSM 19599</strain>
    </source>
</reference>
<evidence type="ECO:0000313" key="4">
    <source>
        <dbReference type="Proteomes" id="UP000186406"/>
    </source>
</evidence>
<feature type="compositionally biased region" description="Basic and acidic residues" evidence="1">
    <location>
        <begin position="1231"/>
        <end position="1243"/>
    </location>
</feature>
<protein>
    <submittedName>
        <fullName evidence="3">Uncharacterized conserved protein, contains a C-terminal beta-barrel porin domain</fullName>
    </submittedName>
</protein>
<dbReference type="SUPFAM" id="SSF103515">
    <property type="entry name" value="Autotransporter"/>
    <property type="match status" value="1"/>
</dbReference>
<feature type="domain" description="Autotransporter" evidence="2">
    <location>
        <begin position="1894"/>
        <end position="2173"/>
    </location>
</feature>
<evidence type="ECO:0000256" key="1">
    <source>
        <dbReference type="SAM" id="MobiDB-lite"/>
    </source>
</evidence>
<feature type="region of interest" description="Disordered" evidence="1">
    <location>
        <begin position="1224"/>
        <end position="1263"/>
    </location>
</feature>
<evidence type="ECO:0000259" key="2">
    <source>
        <dbReference type="PROSITE" id="PS51208"/>
    </source>
</evidence>
<keyword evidence="4" id="KW-1185">Reference proteome</keyword>
<dbReference type="PROSITE" id="PS51208">
    <property type="entry name" value="AUTOTRANSPORTER"/>
    <property type="match status" value="1"/>
</dbReference>
<dbReference type="InterPro" id="IPR005546">
    <property type="entry name" value="Autotransporte_beta"/>
</dbReference>
<dbReference type="RefSeq" id="WP_073627599.1">
    <property type="nucleotide sequence ID" value="NZ_FRXO01000003.1"/>
</dbReference>
<dbReference type="Proteomes" id="UP000186406">
    <property type="component" value="Unassembled WGS sequence"/>
</dbReference>
<organism evidence="3 4">
    <name type="scientific">Pseudoxanthobacter soli DSM 19599</name>
    <dbReference type="NCBI Taxonomy" id="1123029"/>
    <lineage>
        <taxon>Bacteria</taxon>
        <taxon>Pseudomonadati</taxon>
        <taxon>Pseudomonadota</taxon>
        <taxon>Alphaproteobacteria</taxon>
        <taxon>Hyphomicrobiales</taxon>
        <taxon>Segnochrobactraceae</taxon>
        <taxon>Pseudoxanthobacter</taxon>
    </lineage>
</organism>
<dbReference type="STRING" id="1123029.SAMN02745172_01706"/>
<dbReference type="OrthoDB" id="7794164at2"/>
<dbReference type="EMBL" id="FRXO01000003">
    <property type="protein sequence ID" value="SHO64423.1"/>
    <property type="molecule type" value="Genomic_DNA"/>
</dbReference>
<feature type="compositionally biased region" description="Gly residues" evidence="1">
    <location>
        <begin position="913"/>
        <end position="924"/>
    </location>
</feature>
<proteinExistence type="predicted"/>
<dbReference type="SMART" id="SM00869">
    <property type="entry name" value="Autotransporter"/>
    <property type="match status" value="1"/>
</dbReference>
<gene>
    <name evidence="3" type="ORF">SAMN02745172_01706</name>
</gene>
<feature type="compositionally biased region" description="Low complexity" evidence="1">
    <location>
        <begin position="1244"/>
        <end position="1254"/>
    </location>
</feature>
<evidence type="ECO:0000313" key="3">
    <source>
        <dbReference type="EMBL" id="SHO64423.1"/>
    </source>
</evidence>
<name>A0A1M7ZHR9_9HYPH</name>
<dbReference type="InterPro" id="IPR036709">
    <property type="entry name" value="Autotransporte_beta_dom_sf"/>
</dbReference>